<dbReference type="CDD" id="cd06259">
    <property type="entry name" value="YdcF-like"/>
    <property type="match status" value="1"/>
</dbReference>
<dbReference type="GO" id="GO:0005886">
    <property type="term" value="C:plasma membrane"/>
    <property type="evidence" value="ECO:0007669"/>
    <property type="project" value="TreeGrafter"/>
</dbReference>
<keyword evidence="4" id="KW-1185">Reference proteome</keyword>
<name>Q1LE89_CUPMC</name>
<keyword evidence="1" id="KW-0812">Transmembrane</keyword>
<dbReference type="RefSeq" id="WP_011519110.1">
    <property type="nucleotide sequence ID" value="NC_007974.2"/>
</dbReference>
<dbReference type="GO" id="GO:0043164">
    <property type="term" value="P:Gram-negative-bacterium-type cell wall biogenesis"/>
    <property type="evidence" value="ECO:0007669"/>
    <property type="project" value="TreeGrafter"/>
</dbReference>
<dbReference type="InterPro" id="IPR051599">
    <property type="entry name" value="Cell_Envelope_Assoc"/>
</dbReference>
<evidence type="ECO:0000256" key="1">
    <source>
        <dbReference type="SAM" id="Phobius"/>
    </source>
</evidence>
<dbReference type="eggNOG" id="COG1434">
    <property type="taxonomic scope" value="Bacteria"/>
</dbReference>
<feature type="transmembrane region" description="Helical" evidence="1">
    <location>
        <begin position="72"/>
        <end position="92"/>
    </location>
</feature>
<dbReference type="HOGENOM" id="CLU_051474_2_2_4"/>
<feature type="domain" description="DUF218" evidence="2">
    <location>
        <begin position="114"/>
        <end position="259"/>
    </location>
</feature>
<sequence>MIDKQYGGKPAWRLAMAVVGALLAGDGIALMLMGVFNFGIVLPFSLGVALMGLAWRWAAIARWRAAAPWRQWLWRAGWAGLIVWLVSVAMFFQHMRHGIADLAPNASAAGAPVAIVILGSGSPNCEVSPTLAARLDEGLQQASRFPAASVVVSGGQDFGRLPCTEAGIMGDYLLAHGLVPERLIREDRSTSTAENMQFSREVLARHGVRATDPVLVVTSDFHLLRAERIARKAGFTTLSGAAAATPLYIRYNAWLREYFAYISGWVLGEY</sequence>
<accession>Q1LE89</accession>
<keyword evidence="1" id="KW-0472">Membrane</keyword>
<proteinExistence type="predicted"/>
<feature type="transmembrane region" description="Helical" evidence="1">
    <location>
        <begin position="40"/>
        <end position="60"/>
    </location>
</feature>
<dbReference type="KEGG" id="rme:Rmet_4675"/>
<dbReference type="InterPro" id="IPR003848">
    <property type="entry name" value="DUF218"/>
</dbReference>
<gene>
    <name evidence="3" type="ordered locus">Rmet_4675</name>
</gene>
<evidence type="ECO:0000313" key="4">
    <source>
        <dbReference type="Proteomes" id="UP000002429"/>
    </source>
</evidence>
<dbReference type="Proteomes" id="UP000002429">
    <property type="component" value="Plasmid megaplasmid"/>
</dbReference>
<dbReference type="PANTHER" id="PTHR30336">
    <property type="entry name" value="INNER MEMBRANE PROTEIN, PROBABLE PERMEASE"/>
    <property type="match status" value="1"/>
</dbReference>
<dbReference type="Pfam" id="PF02698">
    <property type="entry name" value="DUF218"/>
    <property type="match status" value="1"/>
</dbReference>
<organism evidence="3 4">
    <name type="scientific">Cupriavidus metallidurans (strain ATCC 43123 / DSM 2839 / NBRC 102507 / CH34)</name>
    <name type="common">Ralstonia metallidurans</name>
    <dbReference type="NCBI Taxonomy" id="266264"/>
    <lineage>
        <taxon>Bacteria</taxon>
        <taxon>Pseudomonadati</taxon>
        <taxon>Pseudomonadota</taxon>
        <taxon>Betaproteobacteria</taxon>
        <taxon>Burkholderiales</taxon>
        <taxon>Burkholderiaceae</taxon>
        <taxon>Cupriavidus</taxon>
    </lineage>
</organism>
<protein>
    <recommendedName>
        <fullName evidence="2">DUF218 domain-containing protein</fullName>
    </recommendedName>
</protein>
<dbReference type="Gene3D" id="3.40.50.620">
    <property type="entry name" value="HUPs"/>
    <property type="match status" value="1"/>
</dbReference>
<dbReference type="AlphaFoldDB" id="Q1LE89"/>
<reference evidence="4" key="1">
    <citation type="journal article" date="2010" name="PLoS ONE">
        <title>The complete genome sequence of Cupriavidus metallidurans strain CH34, a master survivalist in harsh and anthropogenic environments.</title>
        <authorList>
            <person name="Janssen P.J."/>
            <person name="Van Houdt R."/>
            <person name="Moors H."/>
            <person name="Monsieurs P."/>
            <person name="Morin N."/>
            <person name="Michaux A."/>
            <person name="Benotmane M.A."/>
            <person name="Leys N."/>
            <person name="Vallaeys T."/>
            <person name="Lapidus A."/>
            <person name="Monchy S."/>
            <person name="Medigue C."/>
            <person name="Taghavi S."/>
            <person name="McCorkle S."/>
            <person name="Dunn J."/>
            <person name="van der Lelie D."/>
            <person name="Mergeay M."/>
        </authorList>
    </citation>
    <scope>NUCLEOTIDE SEQUENCE [LARGE SCALE GENOMIC DNA]</scope>
    <source>
        <strain evidence="4">ATCC 43123 / DSM 2839 / NBRC 102507 / CH34</strain>
    </source>
</reference>
<dbReference type="EMBL" id="CP000353">
    <property type="protein sequence ID" value="ABF11537.1"/>
    <property type="molecule type" value="Genomic_DNA"/>
</dbReference>
<evidence type="ECO:0000259" key="2">
    <source>
        <dbReference type="Pfam" id="PF02698"/>
    </source>
</evidence>
<dbReference type="PANTHER" id="PTHR30336:SF4">
    <property type="entry name" value="ENVELOPE BIOGENESIS FACTOR ELYC"/>
    <property type="match status" value="1"/>
</dbReference>
<feature type="transmembrane region" description="Helical" evidence="1">
    <location>
        <begin position="12"/>
        <end position="34"/>
    </location>
</feature>
<evidence type="ECO:0000313" key="3">
    <source>
        <dbReference type="EMBL" id="ABF11537.1"/>
    </source>
</evidence>
<geneLocation type="plasmid" evidence="3 4">
    <name>megaplasmid</name>
</geneLocation>
<keyword evidence="1" id="KW-1133">Transmembrane helix</keyword>
<dbReference type="InterPro" id="IPR014729">
    <property type="entry name" value="Rossmann-like_a/b/a_fold"/>
</dbReference>
<keyword evidence="3" id="KW-0614">Plasmid</keyword>
<dbReference type="GO" id="GO:0000270">
    <property type="term" value="P:peptidoglycan metabolic process"/>
    <property type="evidence" value="ECO:0007669"/>
    <property type="project" value="TreeGrafter"/>
</dbReference>